<reference evidence="2" key="1">
    <citation type="journal article" date="2023" name="DNA Res.">
        <title>Chromosome-level genome assembly of Phrynocephalus forsythii using third-generation DNA sequencing and Hi-C analysis.</title>
        <authorList>
            <person name="Qi Y."/>
            <person name="Zhao W."/>
            <person name="Zhao Y."/>
            <person name="Niu C."/>
            <person name="Cao S."/>
            <person name="Zhang Y."/>
        </authorList>
    </citation>
    <scope>NUCLEOTIDE SEQUENCE</scope>
    <source>
        <tissue evidence="2">Muscle</tissue>
    </source>
</reference>
<dbReference type="AlphaFoldDB" id="A0A9Q0XTH5"/>
<gene>
    <name evidence="2" type="ORF">JRQ81_017090</name>
</gene>
<dbReference type="OrthoDB" id="16120at2759"/>
<evidence type="ECO:0000259" key="1">
    <source>
        <dbReference type="Pfam" id="PF25372"/>
    </source>
</evidence>
<dbReference type="InterPro" id="IPR006553">
    <property type="entry name" value="Leu-rich_rpt_Cys-con_subtyp"/>
</dbReference>
<dbReference type="SMART" id="SM00367">
    <property type="entry name" value="LRR_CC"/>
    <property type="match status" value="3"/>
</dbReference>
<dbReference type="EMBL" id="JAPFRF010000007">
    <property type="protein sequence ID" value="KAJ7327331.1"/>
    <property type="molecule type" value="Genomic_DNA"/>
</dbReference>
<accession>A0A9Q0XTH5</accession>
<dbReference type="Proteomes" id="UP001142489">
    <property type="component" value="Unassembled WGS sequence"/>
</dbReference>
<comment type="caution">
    <text evidence="2">The sequence shown here is derived from an EMBL/GenBank/DDBJ whole genome shotgun (WGS) entry which is preliminary data.</text>
</comment>
<dbReference type="SUPFAM" id="SSF52047">
    <property type="entry name" value="RNI-like"/>
    <property type="match status" value="2"/>
</dbReference>
<organism evidence="2 3">
    <name type="scientific">Phrynocephalus forsythii</name>
    <dbReference type="NCBI Taxonomy" id="171643"/>
    <lineage>
        <taxon>Eukaryota</taxon>
        <taxon>Metazoa</taxon>
        <taxon>Chordata</taxon>
        <taxon>Craniata</taxon>
        <taxon>Vertebrata</taxon>
        <taxon>Euteleostomi</taxon>
        <taxon>Lepidosauria</taxon>
        <taxon>Squamata</taxon>
        <taxon>Bifurcata</taxon>
        <taxon>Unidentata</taxon>
        <taxon>Episquamata</taxon>
        <taxon>Toxicofera</taxon>
        <taxon>Iguania</taxon>
        <taxon>Acrodonta</taxon>
        <taxon>Agamidae</taxon>
        <taxon>Agaminae</taxon>
        <taxon>Phrynocephalus</taxon>
    </lineage>
</organism>
<dbReference type="Gene3D" id="3.80.10.10">
    <property type="entry name" value="Ribonuclease Inhibitor"/>
    <property type="match status" value="2"/>
</dbReference>
<keyword evidence="3" id="KW-1185">Reference proteome</keyword>
<dbReference type="GO" id="GO:0019005">
    <property type="term" value="C:SCF ubiquitin ligase complex"/>
    <property type="evidence" value="ECO:0007669"/>
    <property type="project" value="TreeGrafter"/>
</dbReference>
<evidence type="ECO:0000313" key="3">
    <source>
        <dbReference type="Proteomes" id="UP001142489"/>
    </source>
</evidence>
<feature type="domain" description="F-box/LRR-repeat protein 15-like leucin rich repeat" evidence="1">
    <location>
        <begin position="76"/>
        <end position="177"/>
    </location>
</feature>
<sequence>MPRRKSVQSLQKLCLENVAGNMQGLWAKDYTENYLDEYQFCYIEGPFSQLAASLVHELLRLKGKRLTRAMLHLLLVPQLTELSLRACPKLVNNAIAQMITLRCKNLSSLDLEGCSRIPISALVNLMEGLPRLTKLYLEETQCNTQVLSAVGSCCRRLRELNISGCKRISSESLFHLAFDPTAGTFCCPDLQILSVDGLESKPYCDDLLWALAFLLLALPSLVFLENEFVAEAVCLIHDRQFEGAQVPAGFPSMQELVRRKMSAAFGAEPEGQLTLPLREVLEVSEPFLPSVRAVCPHLAKTAVLMEEHPGLNPGFLLPWRQLTDLTLDCWDMKALADLLPLTASLGAQLQALSVDGFSLGEGPCVAILLSHCPNLQKFSASLFYSTRLSGGQGGTGWDAALAPCQFPQLRDVILSFSDVDDSVPPPQVPALRASLACLLARSPCLESVLLTCLPFSLDSLLQEVLEDTSLPCLGYLALVKCEVSSPTVHRLLSLDNPLNKLVLEECPDIHRKDYAELLRRVRRERLDLQVTWK</sequence>
<dbReference type="PANTHER" id="PTHR13318">
    <property type="entry name" value="PARTNER OF PAIRED, ISOFORM B-RELATED"/>
    <property type="match status" value="1"/>
</dbReference>
<protein>
    <recommendedName>
        <fullName evidence="1">F-box/LRR-repeat protein 15-like leucin rich repeat domain-containing protein</fullName>
    </recommendedName>
</protein>
<evidence type="ECO:0000313" key="2">
    <source>
        <dbReference type="EMBL" id="KAJ7327331.1"/>
    </source>
</evidence>
<dbReference type="GO" id="GO:0031146">
    <property type="term" value="P:SCF-dependent proteasomal ubiquitin-dependent protein catabolic process"/>
    <property type="evidence" value="ECO:0007669"/>
    <property type="project" value="TreeGrafter"/>
</dbReference>
<dbReference type="InterPro" id="IPR057207">
    <property type="entry name" value="FBXL15_LRR"/>
</dbReference>
<name>A0A9Q0XTH5_9SAUR</name>
<proteinExistence type="predicted"/>
<dbReference type="InterPro" id="IPR032675">
    <property type="entry name" value="LRR_dom_sf"/>
</dbReference>
<dbReference type="Pfam" id="PF25372">
    <property type="entry name" value="DUF7885"/>
    <property type="match status" value="1"/>
</dbReference>